<keyword evidence="2" id="KW-1185">Reference proteome</keyword>
<protein>
    <recommendedName>
        <fullName evidence="3">Lipoprotein</fullName>
    </recommendedName>
</protein>
<evidence type="ECO:0000313" key="1">
    <source>
        <dbReference type="EMBL" id="AND74990.1"/>
    </source>
</evidence>
<dbReference type="Proteomes" id="UP000225821">
    <property type="component" value="Segment"/>
</dbReference>
<evidence type="ECO:0000313" key="2">
    <source>
        <dbReference type="Proteomes" id="UP000225821"/>
    </source>
</evidence>
<name>A0A1S5R619_9CAUD</name>
<dbReference type="EMBL" id="KU873925">
    <property type="protein sequence ID" value="AND74990.1"/>
    <property type="molecule type" value="Genomic_DNA"/>
</dbReference>
<evidence type="ECO:0008006" key="3">
    <source>
        <dbReference type="Google" id="ProtNLM"/>
    </source>
</evidence>
<reference evidence="1 2" key="1">
    <citation type="submission" date="2016-03" db="EMBL/GenBank/DDBJ databases">
        <title>Characterisation of pf16 and phiPMW: Two novel phages infecting Pseudomonas putida PpG1.</title>
        <authorList>
            <person name="Magill D.J."/>
            <person name="Krylov V.N."/>
            <person name="Shaburova O.V."/>
            <person name="Allen C.C.R."/>
            <person name="McGrath J.W."/>
            <person name="Quinn J.P."/>
            <person name="Kulakov L.A."/>
        </authorList>
    </citation>
    <scope>NUCLEOTIDE SEQUENCE [LARGE SCALE GENOMIC DNA]</scope>
</reference>
<sequence length="60" mass="6302">MKKILMLVAVLSLAGCGAFDRSVAAWTGKAESCVDGVTYLQFTSGVTVKYTPEGKVATCK</sequence>
<gene>
    <name evidence="1" type="ORF">pf16_67</name>
</gene>
<proteinExistence type="predicted"/>
<dbReference type="PROSITE" id="PS51257">
    <property type="entry name" value="PROKAR_LIPOPROTEIN"/>
    <property type="match status" value="1"/>
</dbReference>
<accession>A0A1S5R619</accession>
<organism evidence="1 2">
    <name type="scientific">Pseudomonas phage pf16</name>
    <dbReference type="NCBI Taxonomy" id="1815630"/>
    <lineage>
        <taxon>Viruses</taxon>
        <taxon>Duplodnaviria</taxon>
        <taxon>Heunggongvirae</taxon>
        <taxon>Uroviricota</taxon>
        <taxon>Caudoviricetes</taxon>
        <taxon>Chakrabartyvirus</taxon>
        <taxon>Chakrabartyvirus pf16</taxon>
    </lineage>
</organism>